<evidence type="ECO:0000259" key="1">
    <source>
        <dbReference type="PROSITE" id="PS50006"/>
    </source>
</evidence>
<evidence type="ECO:0000313" key="3">
    <source>
        <dbReference type="Proteomes" id="UP001524944"/>
    </source>
</evidence>
<dbReference type="EMBL" id="JANPWE010000003">
    <property type="protein sequence ID" value="MCR6545484.1"/>
    <property type="molecule type" value="Genomic_DNA"/>
</dbReference>
<reference evidence="2 3" key="1">
    <citation type="submission" date="2022-08" db="EMBL/GenBank/DDBJ databases">
        <title>Proteogenomics of the novel Dehalobacterium formicoaceticum strain EZ94 highlights a key role of methyltransferases during anaerobic dichloromethane degradation.</title>
        <authorList>
            <person name="Wasmund K."/>
        </authorList>
    </citation>
    <scope>NUCLEOTIDE SEQUENCE [LARGE SCALE GENOMIC DNA]</scope>
    <source>
        <strain evidence="2 3">EZ94</strain>
    </source>
</reference>
<dbReference type="InterPro" id="IPR000253">
    <property type="entry name" value="FHA_dom"/>
</dbReference>
<dbReference type="SMART" id="SM00240">
    <property type="entry name" value="FHA"/>
    <property type="match status" value="1"/>
</dbReference>
<proteinExistence type="predicted"/>
<dbReference type="SUPFAM" id="SSF49879">
    <property type="entry name" value="SMAD/FHA domain"/>
    <property type="match status" value="1"/>
</dbReference>
<protein>
    <submittedName>
        <fullName evidence="2">FHA domain-containing protein</fullName>
    </submittedName>
</protein>
<dbReference type="Proteomes" id="UP001524944">
    <property type="component" value="Unassembled WGS sequence"/>
</dbReference>
<evidence type="ECO:0000313" key="2">
    <source>
        <dbReference type="EMBL" id="MCR6545484.1"/>
    </source>
</evidence>
<dbReference type="PROSITE" id="PS50006">
    <property type="entry name" value="FHA_DOMAIN"/>
    <property type="match status" value="1"/>
</dbReference>
<organism evidence="2 3">
    <name type="scientific">Dehalobacterium formicoaceticum</name>
    <dbReference type="NCBI Taxonomy" id="51515"/>
    <lineage>
        <taxon>Bacteria</taxon>
        <taxon>Bacillati</taxon>
        <taxon>Bacillota</taxon>
        <taxon>Clostridia</taxon>
        <taxon>Eubacteriales</taxon>
        <taxon>Peptococcaceae</taxon>
        <taxon>Dehalobacterium</taxon>
    </lineage>
</organism>
<gene>
    <name evidence="2" type="ORF">NVS47_08130</name>
</gene>
<dbReference type="InterPro" id="IPR050923">
    <property type="entry name" value="Cell_Proc_Reg/RNA_Proc"/>
</dbReference>
<dbReference type="Pfam" id="PF00498">
    <property type="entry name" value="FHA"/>
    <property type="match status" value="1"/>
</dbReference>
<name>A0ABT1Y6E3_9FIRM</name>
<dbReference type="InterPro" id="IPR008984">
    <property type="entry name" value="SMAD_FHA_dom_sf"/>
</dbReference>
<dbReference type="Gene3D" id="2.60.200.20">
    <property type="match status" value="1"/>
</dbReference>
<dbReference type="CDD" id="cd00060">
    <property type="entry name" value="FHA"/>
    <property type="match status" value="1"/>
</dbReference>
<dbReference type="PANTHER" id="PTHR23308">
    <property type="entry name" value="NUCLEAR INHIBITOR OF PROTEIN PHOSPHATASE-1"/>
    <property type="match status" value="1"/>
</dbReference>
<keyword evidence="3" id="KW-1185">Reference proteome</keyword>
<sequence length="113" mass="12737">MQRGPSPIASDQPYLKLINRREQLGFKVEETYNLRDKNIIGRSPKNEIVLKDPFISSEHGRIWQSGGIYYLEDLGSKNGSLLNGQPVSGPSILKNGDKISFGQLEFLFVTEQK</sequence>
<feature type="domain" description="FHA" evidence="1">
    <location>
        <begin position="38"/>
        <end position="87"/>
    </location>
</feature>
<dbReference type="RefSeq" id="WP_242965373.1">
    <property type="nucleotide sequence ID" value="NZ_CP022121.1"/>
</dbReference>
<comment type="caution">
    <text evidence="2">The sequence shown here is derived from an EMBL/GenBank/DDBJ whole genome shotgun (WGS) entry which is preliminary data.</text>
</comment>
<accession>A0ABT1Y6E3</accession>